<keyword evidence="1" id="KW-0812">Transmembrane</keyword>
<keyword evidence="3" id="KW-1185">Reference proteome</keyword>
<proteinExistence type="predicted"/>
<name>A0ABQ9EFS2_TEGGR</name>
<sequence>MKLKRKIGIEQLKKEQPGYSKKSKWLNIKAVFGHPFSWKWFSPFSEPKFVYNQSYLYSCNYIFEIFIYVLYIICLEKLLSKHDVNLEFVTFFVLLCTNL</sequence>
<protein>
    <submittedName>
        <fullName evidence="2">Uncharacterized protein</fullName>
    </submittedName>
</protein>
<reference evidence="2 3" key="1">
    <citation type="submission" date="2022-12" db="EMBL/GenBank/DDBJ databases">
        <title>Chromosome-level genome of Tegillarca granosa.</title>
        <authorList>
            <person name="Kim J."/>
        </authorList>
    </citation>
    <scope>NUCLEOTIDE SEQUENCE [LARGE SCALE GENOMIC DNA]</scope>
    <source>
        <strain evidence="2">Teg-2019</strain>
        <tissue evidence="2">Adductor muscle</tissue>
    </source>
</reference>
<dbReference type="Proteomes" id="UP001217089">
    <property type="component" value="Unassembled WGS sequence"/>
</dbReference>
<organism evidence="2 3">
    <name type="scientific">Tegillarca granosa</name>
    <name type="common">Malaysian cockle</name>
    <name type="synonym">Anadara granosa</name>
    <dbReference type="NCBI Taxonomy" id="220873"/>
    <lineage>
        <taxon>Eukaryota</taxon>
        <taxon>Metazoa</taxon>
        <taxon>Spiralia</taxon>
        <taxon>Lophotrochozoa</taxon>
        <taxon>Mollusca</taxon>
        <taxon>Bivalvia</taxon>
        <taxon>Autobranchia</taxon>
        <taxon>Pteriomorphia</taxon>
        <taxon>Arcoida</taxon>
        <taxon>Arcoidea</taxon>
        <taxon>Arcidae</taxon>
        <taxon>Tegillarca</taxon>
    </lineage>
</organism>
<comment type="caution">
    <text evidence="2">The sequence shown here is derived from an EMBL/GenBank/DDBJ whole genome shotgun (WGS) entry which is preliminary data.</text>
</comment>
<evidence type="ECO:0000256" key="1">
    <source>
        <dbReference type="SAM" id="Phobius"/>
    </source>
</evidence>
<feature type="transmembrane region" description="Helical" evidence="1">
    <location>
        <begin position="55"/>
        <end position="74"/>
    </location>
</feature>
<gene>
    <name evidence="2" type="ORF">KUTeg_019158</name>
</gene>
<keyword evidence="1" id="KW-1133">Transmembrane helix</keyword>
<keyword evidence="1" id="KW-0472">Membrane</keyword>
<accession>A0ABQ9EFS2</accession>
<evidence type="ECO:0000313" key="3">
    <source>
        <dbReference type="Proteomes" id="UP001217089"/>
    </source>
</evidence>
<evidence type="ECO:0000313" key="2">
    <source>
        <dbReference type="EMBL" id="KAJ8302762.1"/>
    </source>
</evidence>
<dbReference type="EMBL" id="JARBDR010000917">
    <property type="protein sequence ID" value="KAJ8302762.1"/>
    <property type="molecule type" value="Genomic_DNA"/>
</dbReference>